<dbReference type="Proteomes" id="UP000649604">
    <property type="component" value="Unassembled WGS sequence"/>
</dbReference>
<dbReference type="EMBL" id="WJJP01000057">
    <property type="protein sequence ID" value="MBD3323336.1"/>
    <property type="molecule type" value="Genomic_DNA"/>
</dbReference>
<dbReference type="Gene3D" id="3.40.50.300">
    <property type="entry name" value="P-loop containing nucleotide triphosphate hydrolases"/>
    <property type="match status" value="2"/>
</dbReference>
<feature type="region of interest" description="Disordered" evidence="1">
    <location>
        <begin position="442"/>
        <end position="488"/>
    </location>
</feature>
<dbReference type="SUPFAM" id="SSF52540">
    <property type="entry name" value="P-loop containing nucleoside triphosphate hydrolases"/>
    <property type="match status" value="1"/>
</dbReference>
<dbReference type="InterPro" id="IPR010982">
    <property type="entry name" value="Lambda_DNA-bd_dom_sf"/>
</dbReference>
<protein>
    <submittedName>
        <fullName evidence="4">Helix-turn-helix domain-containing protein</fullName>
    </submittedName>
</protein>
<comment type="caution">
    <text evidence="4">The sequence shown here is derived from an EMBL/GenBank/DDBJ whole genome shotgun (WGS) entry which is preliminary data.</text>
</comment>
<evidence type="ECO:0000259" key="3">
    <source>
        <dbReference type="PROSITE" id="PS50943"/>
    </source>
</evidence>
<feature type="transmembrane region" description="Helical" evidence="2">
    <location>
        <begin position="59"/>
        <end position="83"/>
    </location>
</feature>
<dbReference type="SMART" id="SM00530">
    <property type="entry name" value="HTH_XRE"/>
    <property type="match status" value="1"/>
</dbReference>
<proteinExistence type="predicted"/>
<gene>
    <name evidence="4" type="ORF">GF339_02060</name>
</gene>
<dbReference type="SUPFAM" id="SSF47413">
    <property type="entry name" value="lambda repressor-like DNA-binding domains"/>
    <property type="match status" value="1"/>
</dbReference>
<dbReference type="CDD" id="cd00093">
    <property type="entry name" value="HTH_XRE"/>
    <property type="match status" value="1"/>
</dbReference>
<reference evidence="4" key="1">
    <citation type="submission" date="2019-11" db="EMBL/GenBank/DDBJ databases">
        <title>Microbial mats filling the niche in hypersaline microbial mats.</title>
        <authorList>
            <person name="Wong H.L."/>
            <person name="Macleod F.I."/>
            <person name="White R.A. III"/>
            <person name="Burns B.P."/>
        </authorList>
    </citation>
    <scope>NUCLEOTIDE SEQUENCE</scope>
    <source>
        <strain evidence="4">Rbin_158</strain>
    </source>
</reference>
<accession>A0A9D5JTH4</accession>
<feature type="domain" description="HTH cro/C1-type" evidence="3">
    <location>
        <begin position="523"/>
        <end position="570"/>
    </location>
</feature>
<evidence type="ECO:0000313" key="4">
    <source>
        <dbReference type="EMBL" id="MBD3323336.1"/>
    </source>
</evidence>
<feature type="compositionally biased region" description="Low complexity" evidence="1">
    <location>
        <begin position="473"/>
        <end position="487"/>
    </location>
</feature>
<name>A0A9D5JTH4_9BACT</name>
<evidence type="ECO:0000256" key="1">
    <source>
        <dbReference type="SAM" id="MobiDB-lite"/>
    </source>
</evidence>
<evidence type="ECO:0000313" key="5">
    <source>
        <dbReference type="Proteomes" id="UP000649604"/>
    </source>
</evidence>
<dbReference type="PROSITE" id="PS50943">
    <property type="entry name" value="HTH_CROC1"/>
    <property type="match status" value="1"/>
</dbReference>
<evidence type="ECO:0000256" key="2">
    <source>
        <dbReference type="SAM" id="Phobius"/>
    </source>
</evidence>
<keyword evidence="2" id="KW-0812">Transmembrane</keyword>
<dbReference type="AlphaFoldDB" id="A0A9D5JTH4"/>
<dbReference type="GO" id="GO:0016887">
    <property type="term" value="F:ATP hydrolysis activity"/>
    <property type="evidence" value="ECO:0007669"/>
    <property type="project" value="InterPro"/>
</dbReference>
<dbReference type="Pfam" id="PF01381">
    <property type="entry name" value="HTH_3"/>
    <property type="match status" value="1"/>
</dbReference>
<keyword evidence="2" id="KW-0472">Membrane</keyword>
<dbReference type="Pfam" id="PF13401">
    <property type="entry name" value="AAA_22"/>
    <property type="match status" value="1"/>
</dbReference>
<dbReference type="Gene3D" id="1.10.260.40">
    <property type="entry name" value="lambda repressor-like DNA-binding domains"/>
    <property type="match status" value="1"/>
</dbReference>
<dbReference type="InterPro" id="IPR049945">
    <property type="entry name" value="AAA_22"/>
</dbReference>
<dbReference type="InterPro" id="IPR001387">
    <property type="entry name" value="Cro/C1-type_HTH"/>
</dbReference>
<organism evidence="4 5">
    <name type="scientific">candidate division KSB3 bacterium</name>
    <dbReference type="NCBI Taxonomy" id="2044937"/>
    <lineage>
        <taxon>Bacteria</taxon>
        <taxon>candidate division KSB3</taxon>
    </lineage>
</organism>
<dbReference type="GO" id="GO:0003677">
    <property type="term" value="F:DNA binding"/>
    <property type="evidence" value="ECO:0007669"/>
    <property type="project" value="InterPro"/>
</dbReference>
<keyword evidence="2" id="KW-1133">Transmembrane helix</keyword>
<sequence>MHTQQIRGILLLGIIIITAAVYKEVTAQPIDPSLQEAQLVYETEKIRLKRENLTRYDSIKFYGVIGLLGAANLSLVILASGYARARVKASSVHTAHIGQHSAIPVHYKDLQSFYPIAVNLSLAEIEASTSASHDTAYRISRQMIEDITNYTRAIAGKRGLLSSASGQADPLQAALPAQTTAPPFAELVRNGTIAPGKPLLMGFSQGQPQYRELKALKSLAVAGWQGSGKTLSMAYIVASSVVAYGVQAYVIDPHKNHAEGLYSFIQPLEQTGRVKVINPFDTPTLLQNLNQTLDRRLAGQEPNTPGILLVIDELARLAKMDCFDVLVKFLERCTEETRKANITFIGGSHKWTARHFKGRADIRGCMNSMLIHKTKPSQADLLLEDSQDKNLVKQIQRAGEAILVTDFDNPRIVSMPFCTREDMRLVADIIQKAHTQDNSQEFFSFDSGLDSPLSPQDMPRKSSKRANPSANRITTQKTTTSSQISPSEQVIPFDLHRKKRRFFRKSSVDPKKLTLEQIQAQWRKLKQQHPNFTQAELARRSDLSPSHLSKILRGQRPLTPKNKRKLYEALFAHEKSGIPAIKG</sequence>
<dbReference type="InterPro" id="IPR027417">
    <property type="entry name" value="P-loop_NTPase"/>
</dbReference>